<evidence type="ECO:0000313" key="2">
    <source>
        <dbReference type="Proteomes" id="UP001501725"/>
    </source>
</evidence>
<reference evidence="2" key="1">
    <citation type="journal article" date="2019" name="Int. J. Syst. Evol. Microbiol.">
        <title>The Global Catalogue of Microorganisms (GCM) 10K type strain sequencing project: providing services to taxonomists for standard genome sequencing and annotation.</title>
        <authorList>
            <consortium name="The Broad Institute Genomics Platform"/>
            <consortium name="The Broad Institute Genome Sequencing Center for Infectious Disease"/>
            <person name="Wu L."/>
            <person name="Ma J."/>
        </authorList>
    </citation>
    <scope>NUCLEOTIDE SEQUENCE [LARGE SCALE GENOMIC DNA]</scope>
    <source>
        <strain evidence="2">JCM 17919</strain>
    </source>
</reference>
<sequence length="61" mass="6634">MGIAFDGGRESDFNNDAATGIAAAAIQKNCVNQLAYDMQLRRQSRGIGMADYFIGYDRDGI</sequence>
<evidence type="ECO:0000313" key="1">
    <source>
        <dbReference type="EMBL" id="GAA4319297.1"/>
    </source>
</evidence>
<gene>
    <name evidence="1" type="ORF">GCM10023184_03980</name>
</gene>
<proteinExistence type="predicted"/>
<keyword evidence="2" id="KW-1185">Reference proteome</keyword>
<dbReference type="Proteomes" id="UP001501725">
    <property type="component" value="Unassembled WGS sequence"/>
</dbReference>
<organism evidence="1 2">
    <name type="scientific">Flaviaesturariibacter amylovorans</name>
    <dbReference type="NCBI Taxonomy" id="1084520"/>
    <lineage>
        <taxon>Bacteria</taxon>
        <taxon>Pseudomonadati</taxon>
        <taxon>Bacteroidota</taxon>
        <taxon>Chitinophagia</taxon>
        <taxon>Chitinophagales</taxon>
        <taxon>Chitinophagaceae</taxon>
        <taxon>Flaviaestuariibacter</taxon>
    </lineage>
</organism>
<protein>
    <submittedName>
        <fullName evidence="1">Uncharacterized protein</fullName>
    </submittedName>
</protein>
<name>A0ABP8G830_9BACT</name>
<comment type="caution">
    <text evidence="1">The sequence shown here is derived from an EMBL/GenBank/DDBJ whole genome shotgun (WGS) entry which is preliminary data.</text>
</comment>
<dbReference type="EMBL" id="BAABGY010000001">
    <property type="protein sequence ID" value="GAA4319297.1"/>
    <property type="molecule type" value="Genomic_DNA"/>
</dbReference>
<accession>A0ABP8G830</accession>